<keyword evidence="1" id="KW-0472">Membrane</keyword>
<gene>
    <name evidence="2" type="ORF">NCTC1542_06857</name>
</gene>
<sequence length="230" mass="25106">MSSPTSASDFSSDVELRSIQRADKTLLRFIPMLIVMAAAVLVLALLVLGLMFPRSPGLYYPLSVAIAIAVPAAMYLQKRKQLANDYGRHKRLILSPAGMRRTDANTIVDIPWSGIDRFQQENVSVAARSRTVILPVSGIVNAAKSMAHSTKALGIMGQGTVQAAPTASGRVLRMHDDLNGSELAKGQVRPTPNALIFPSEFENDWARGTIGAWIRHYRPDIPLDVFNGER</sequence>
<evidence type="ECO:0000313" key="2">
    <source>
        <dbReference type="EMBL" id="SUA31502.1"/>
    </source>
</evidence>
<evidence type="ECO:0000313" key="3">
    <source>
        <dbReference type="Proteomes" id="UP000255389"/>
    </source>
</evidence>
<dbReference type="EMBL" id="UGQY01000006">
    <property type="protein sequence ID" value="SUA31502.1"/>
    <property type="molecule type" value="Genomic_DNA"/>
</dbReference>
<feature type="transmembrane region" description="Helical" evidence="1">
    <location>
        <begin position="26"/>
        <end position="52"/>
    </location>
</feature>
<keyword evidence="1" id="KW-1133">Transmembrane helix</keyword>
<proteinExistence type="predicted"/>
<organism evidence="2 3">
    <name type="scientific">Mycolicibacterium fortuitum</name>
    <name type="common">Mycobacterium fortuitum</name>
    <dbReference type="NCBI Taxonomy" id="1766"/>
    <lineage>
        <taxon>Bacteria</taxon>
        <taxon>Bacillati</taxon>
        <taxon>Actinomycetota</taxon>
        <taxon>Actinomycetes</taxon>
        <taxon>Mycobacteriales</taxon>
        <taxon>Mycobacteriaceae</taxon>
        <taxon>Mycolicibacterium</taxon>
    </lineage>
</organism>
<dbReference type="Proteomes" id="UP000255389">
    <property type="component" value="Unassembled WGS sequence"/>
</dbReference>
<reference evidence="2 3" key="1">
    <citation type="submission" date="2018-06" db="EMBL/GenBank/DDBJ databases">
        <authorList>
            <consortium name="Pathogen Informatics"/>
            <person name="Doyle S."/>
        </authorList>
    </citation>
    <scope>NUCLEOTIDE SEQUENCE [LARGE SCALE GENOMIC DNA]</scope>
    <source>
        <strain evidence="2 3">NCTC1542</strain>
    </source>
</reference>
<protein>
    <submittedName>
        <fullName evidence="2">Uncharacterized protein</fullName>
    </submittedName>
</protein>
<dbReference type="AlphaFoldDB" id="A0A378WFF2"/>
<keyword evidence="1" id="KW-0812">Transmembrane</keyword>
<name>A0A378WFF2_MYCFO</name>
<accession>A0A378WFF2</accession>
<evidence type="ECO:0000256" key="1">
    <source>
        <dbReference type="SAM" id="Phobius"/>
    </source>
</evidence>
<feature type="transmembrane region" description="Helical" evidence="1">
    <location>
        <begin position="58"/>
        <end position="76"/>
    </location>
</feature>